<dbReference type="Proteomes" id="UP000217790">
    <property type="component" value="Unassembled WGS sequence"/>
</dbReference>
<accession>A0A2H3DMH1</accession>
<organism evidence="1 2">
    <name type="scientific">Armillaria gallica</name>
    <name type="common">Bulbous honey fungus</name>
    <name type="synonym">Armillaria bulbosa</name>
    <dbReference type="NCBI Taxonomy" id="47427"/>
    <lineage>
        <taxon>Eukaryota</taxon>
        <taxon>Fungi</taxon>
        <taxon>Dikarya</taxon>
        <taxon>Basidiomycota</taxon>
        <taxon>Agaricomycotina</taxon>
        <taxon>Agaricomycetes</taxon>
        <taxon>Agaricomycetidae</taxon>
        <taxon>Agaricales</taxon>
        <taxon>Marasmiineae</taxon>
        <taxon>Physalacriaceae</taxon>
        <taxon>Armillaria</taxon>
    </lineage>
</organism>
<gene>
    <name evidence="1" type="ORF">ARMGADRAFT_1014884</name>
</gene>
<dbReference type="AlphaFoldDB" id="A0A2H3DMH1"/>
<dbReference type="EMBL" id="KZ293666">
    <property type="protein sequence ID" value="PBK90277.1"/>
    <property type="molecule type" value="Genomic_DNA"/>
</dbReference>
<proteinExistence type="predicted"/>
<reference evidence="2" key="1">
    <citation type="journal article" date="2017" name="Nat. Ecol. Evol.">
        <title>Genome expansion and lineage-specific genetic innovations in the forest pathogenic fungi Armillaria.</title>
        <authorList>
            <person name="Sipos G."/>
            <person name="Prasanna A.N."/>
            <person name="Walter M.C."/>
            <person name="O'Connor E."/>
            <person name="Balint B."/>
            <person name="Krizsan K."/>
            <person name="Kiss B."/>
            <person name="Hess J."/>
            <person name="Varga T."/>
            <person name="Slot J."/>
            <person name="Riley R."/>
            <person name="Boka B."/>
            <person name="Rigling D."/>
            <person name="Barry K."/>
            <person name="Lee J."/>
            <person name="Mihaltcheva S."/>
            <person name="LaButti K."/>
            <person name="Lipzen A."/>
            <person name="Waldron R."/>
            <person name="Moloney N.M."/>
            <person name="Sperisen C."/>
            <person name="Kredics L."/>
            <person name="Vagvoelgyi C."/>
            <person name="Patrignani A."/>
            <person name="Fitzpatrick D."/>
            <person name="Nagy I."/>
            <person name="Doyle S."/>
            <person name="Anderson J.B."/>
            <person name="Grigoriev I.V."/>
            <person name="Gueldener U."/>
            <person name="Muensterkoetter M."/>
            <person name="Nagy L.G."/>
        </authorList>
    </citation>
    <scope>NUCLEOTIDE SEQUENCE [LARGE SCALE GENOMIC DNA]</scope>
    <source>
        <strain evidence="2">Ar21-2</strain>
    </source>
</reference>
<evidence type="ECO:0000313" key="1">
    <source>
        <dbReference type="EMBL" id="PBK90277.1"/>
    </source>
</evidence>
<sequence length="61" mass="7144">MRFVVCERKNGCAPPCHSGAVRVRTLRYQANVKRDDRYRRRGSAILYPAVCKRIHPDSREK</sequence>
<keyword evidence="2" id="KW-1185">Reference proteome</keyword>
<name>A0A2H3DMH1_ARMGA</name>
<dbReference type="InParanoid" id="A0A2H3DMH1"/>
<evidence type="ECO:0000313" key="2">
    <source>
        <dbReference type="Proteomes" id="UP000217790"/>
    </source>
</evidence>
<protein>
    <submittedName>
        <fullName evidence="1">Uncharacterized protein</fullName>
    </submittedName>
</protein>